<dbReference type="EMBL" id="CP000504">
    <property type="protein sequence ID" value="ABL88889.1"/>
    <property type="molecule type" value="Genomic_DNA"/>
</dbReference>
<accession>A1RVA7</accession>
<organism evidence="1 2">
    <name type="scientific">Pyrobaculum islandicum (strain DSM 4184 / JCM 9189 / GEO3)</name>
    <dbReference type="NCBI Taxonomy" id="384616"/>
    <lineage>
        <taxon>Archaea</taxon>
        <taxon>Thermoproteota</taxon>
        <taxon>Thermoprotei</taxon>
        <taxon>Thermoproteales</taxon>
        <taxon>Thermoproteaceae</taxon>
        <taxon>Pyrobaculum</taxon>
    </lineage>
</organism>
<reference evidence="1" key="1">
    <citation type="submission" date="2006-12" db="EMBL/GenBank/DDBJ databases">
        <title>Complete sequence of Pyrobaculum islandicum DSM 4184.</title>
        <authorList>
            <person name="Copeland A."/>
            <person name="Lucas S."/>
            <person name="Lapidus A."/>
            <person name="Barry K."/>
            <person name="Detter J.C."/>
            <person name="Glavina del Rio T."/>
            <person name="Dalin E."/>
            <person name="Tice H."/>
            <person name="Pitluck S."/>
            <person name="Meincke L."/>
            <person name="Brettin T."/>
            <person name="Bruce D."/>
            <person name="Han C."/>
            <person name="Tapia R."/>
            <person name="Gilna P."/>
            <person name="Schmutz J."/>
            <person name="Larimer F."/>
            <person name="Land M."/>
            <person name="Hauser L."/>
            <person name="Kyrpides N."/>
            <person name="Mikhailova N."/>
            <person name="Cozen A.E."/>
            <person name="Fitz-Gibbon S.T."/>
            <person name="House C.H."/>
            <person name="Saltikov C."/>
            <person name="Lowe T."/>
            <person name="Richardson P."/>
        </authorList>
    </citation>
    <scope>NUCLEOTIDE SEQUENCE [LARGE SCALE GENOMIC DNA]</scope>
    <source>
        <strain evidence="1">DSM 4184</strain>
    </source>
</reference>
<proteinExistence type="predicted"/>
<dbReference type="KEGG" id="pis:Pisl_1738"/>
<dbReference type="eggNOG" id="arCOG05539">
    <property type="taxonomic scope" value="Archaea"/>
</dbReference>
<protein>
    <submittedName>
        <fullName evidence="1">Uncharacterized protein</fullName>
    </submittedName>
</protein>
<dbReference type="HOGENOM" id="CLU_186531_0_0_2"/>
<dbReference type="AlphaFoldDB" id="A1RVA7"/>
<dbReference type="RefSeq" id="WP_011763464.1">
    <property type="nucleotide sequence ID" value="NC_008701.1"/>
</dbReference>
<evidence type="ECO:0000313" key="2">
    <source>
        <dbReference type="Proteomes" id="UP000002595"/>
    </source>
</evidence>
<gene>
    <name evidence="1" type="ordered locus">Pisl_1738</name>
</gene>
<evidence type="ECO:0000313" key="1">
    <source>
        <dbReference type="EMBL" id="ABL88889.1"/>
    </source>
</evidence>
<keyword evidence="2" id="KW-1185">Reference proteome</keyword>
<dbReference type="GeneID" id="4617739"/>
<dbReference type="Proteomes" id="UP000002595">
    <property type="component" value="Chromosome"/>
</dbReference>
<sequence>MDVPINAVWTSRRRTPDGYYVVVLGLYAQEVLRVVGAERAGKFYIYRTRSWTEVQRIVRRAEALGLDVRA</sequence>
<name>A1RVA7_PYRIL</name>
<dbReference type="OrthoDB" id="23590at2157"/>